<dbReference type="OrthoDB" id="286811at2759"/>
<evidence type="ECO:0000256" key="4">
    <source>
        <dbReference type="ARBA" id="ARBA00022660"/>
    </source>
</evidence>
<evidence type="ECO:0000313" key="10">
    <source>
        <dbReference type="Proteomes" id="UP000232323"/>
    </source>
</evidence>
<keyword evidence="3" id="KW-0813">Transport</keyword>
<dbReference type="Pfam" id="PF04716">
    <property type="entry name" value="ETC_C1_NDUFA5"/>
    <property type="match status" value="1"/>
</dbReference>
<reference evidence="9 10" key="1">
    <citation type="submission" date="2017-08" db="EMBL/GenBank/DDBJ databases">
        <title>Acidophilic green algal genome provides insights into adaptation to an acidic environment.</title>
        <authorList>
            <person name="Hirooka S."/>
            <person name="Hirose Y."/>
            <person name="Kanesaki Y."/>
            <person name="Higuchi S."/>
            <person name="Fujiwara T."/>
            <person name="Onuma R."/>
            <person name="Era A."/>
            <person name="Ohbayashi R."/>
            <person name="Uzuka A."/>
            <person name="Nozaki H."/>
            <person name="Yoshikawa H."/>
            <person name="Miyagishima S.Y."/>
        </authorList>
    </citation>
    <scope>NUCLEOTIDE SEQUENCE [LARGE SCALE GENOMIC DNA]</scope>
    <source>
        <strain evidence="9 10">NIES-2499</strain>
    </source>
</reference>
<evidence type="ECO:0000313" key="9">
    <source>
        <dbReference type="EMBL" id="GAX73633.1"/>
    </source>
</evidence>
<evidence type="ECO:0000256" key="3">
    <source>
        <dbReference type="ARBA" id="ARBA00022448"/>
    </source>
</evidence>
<keyword evidence="6" id="KW-0249">Electron transport</keyword>
<keyword evidence="8" id="KW-0472">Membrane</keyword>
<comment type="subcellular location">
    <subcellularLocation>
        <location evidence="1">Mitochondrion inner membrane</location>
        <topology evidence="1">Peripheral membrane protein</topology>
        <orientation evidence="1">Matrix side</orientation>
    </subcellularLocation>
</comment>
<evidence type="ECO:0000256" key="7">
    <source>
        <dbReference type="ARBA" id="ARBA00023128"/>
    </source>
</evidence>
<dbReference type="EMBL" id="BEGY01000004">
    <property type="protein sequence ID" value="GAX73633.1"/>
    <property type="molecule type" value="Genomic_DNA"/>
</dbReference>
<protein>
    <submittedName>
        <fullName evidence="9">Uncharacterized protein</fullName>
    </submittedName>
</protein>
<dbReference type="STRING" id="1157962.A0A250WS38"/>
<evidence type="ECO:0000256" key="5">
    <source>
        <dbReference type="ARBA" id="ARBA00022792"/>
    </source>
</evidence>
<keyword evidence="7" id="KW-0496">Mitochondrion</keyword>
<dbReference type="GO" id="GO:0005743">
    <property type="term" value="C:mitochondrial inner membrane"/>
    <property type="evidence" value="ECO:0007669"/>
    <property type="project" value="UniProtKB-SubCell"/>
</dbReference>
<dbReference type="AlphaFoldDB" id="A0A250WS38"/>
<sequence length="167" mass="18837">MIRQLSKFLPFSLRASSYSEQSLRAFKAVADVEIDFNNRETLKKYVGVRDHLSREPGTKGKFIEALLELKEAVGVLPVSADYRRALEATVAYRLKVCEQNEADAAVEEVLDAHLEELIKECKEEIRLIPLIQSNKPWDVTPEYTVPVYDYVDAAATLNPPPPPPPPK</sequence>
<dbReference type="PANTHER" id="PTHR12653:SF0">
    <property type="entry name" value="NADH DEHYDROGENASE [UBIQUINONE] 1 ALPHA SUBCOMPLEX SUBUNIT 5"/>
    <property type="match status" value="1"/>
</dbReference>
<name>A0A250WS38_9CHLO</name>
<evidence type="ECO:0000256" key="8">
    <source>
        <dbReference type="ARBA" id="ARBA00023136"/>
    </source>
</evidence>
<dbReference type="PANTHER" id="PTHR12653">
    <property type="entry name" value="NADH-UBIQUINONE OXIDOREDUCTASE 13 KD-B SUBUNIT"/>
    <property type="match status" value="1"/>
</dbReference>
<keyword evidence="4" id="KW-0679">Respiratory chain</keyword>
<organism evidence="9 10">
    <name type="scientific">Chlamydomonas eustigma</name>
    <dbReference type="NCBI Taxonomy" id="1157962"/>
    <lineage>
        <taxon>Eukaryota</taxon>
        <taxon>Viridiplantae</taxon>
        <taxon>Chlorophyta</taxon>
        <taxon>core chlorophytes</taxon>
        <taxon>Chlorophyceae</taxon>
        <taxon>CS clade</taxon>
        <taxon>Chlamydomonadales</taxon>
        <taxon>Chlamydomonadaceae</taxon>
        <taxon>Chlamydomonas</taxon>
    </lineage>
</organism>
<dbReference type="GO" id="GO:0022904">
    <property type="term" value="P:respiratory electron transport chain"/>
    <property type="evidence" value="ECO:0007669"/>
    <property type="project" value="InterPro"/>
</dbReference>
<dbReference type="Proteomes" id="UP000232323">
    <property type="component" value="Unassembled WGS sequence"/>
</dbReference>
<comment type="caution">
    <text evidence="9">The sequence shown here is derived from an EMBL/GenBank/DDBJ whole genome shotgun (WGS) entry which is preliminary data.</text>
</comment>
<keyword evidence="5" id="KW-0999">Mitochondrion inner membrane</keyword>
<accession>A0A250WS38</accession>
<evidence type="ECO:0000256" key="1">
    <source>
        <dbReference type="ARBA" id="ARBA00004443"/>
    </source>
</evidence>
<keyword evidence="10" id="KW-1185">Reference proteome</keyword>
<evidence type="ECO:0000256" key="2">
    <source>
        <dbReference type="ARBA" id="ARBA00010261"/>
    </source>
</evidence>
<gene>
    <name evidence="9" type="ORF">CEUSTIGMA_g1084.t1</name>
</gene>
<proteinExistence type="inferred from homology"/>
<evidence type="ECO:0000256" key="6">
    <source>
        <dbReference type="ARBA" id="ARBA00022982"/>
    </source>
</evidence>
<dbReference type="InterPro" id="IPR006806">
    <property type="entry name" value="NDUFA5"/>
</dbReference>
<comment type="similarity">
    <text evidence="2">Belongs to the complex I NDUFA5 subunit family.</text>
</comment>